<feature type="transmembrane region" description="Helical" evidence="13">
    <location>
        <begin position="93"/>
        <end position="116"/>
    </location>
</feature>
<reference evidence="14 15" key="1">
    <citation type="journal article" date="2022" name="Nat. Microbiol.">
        <title>The microbiome of a bacterivorous marine choanoflagellate contains a resource-demanding obligate bacterial associate.</title>
        <authorList>
            <person name="Needham D.M."/>
            <person name="Poirier C."/>
            <person name="Bachy C."/>
            <person name="George E.E."/>
            <person name="Wilken S."/>
            <person name="Yung C.C.M."/>
            <person name="Limardo A.J."/>
            <person name="Morando M."/>
            <person name="Sudek L."/>
            <person name="Malmstrom R.R."/>
            <person name="Keeling P.J."/>
            <person name="Santoro A.E."/>
            <person name="Worden A.Z."/>
        </authorList>
    </citation>
    <scope>NUCLEOTIDE SEQUENCE [LARGE SCALE GENOMIC DNA]</scope>
    <source>
        <strain evidence="14 15">Comchoano-1</strain>
    </source>
</reference>
<feature type="transmembrane region" description="Helical" evidence="13">
    <location>
        <begin position="148"/>
        <end position="168"/>
    </location>
</feature>
<organism evidence="14 15">
    <name type="scientific">Candidatus Comchoanobacter bicostacola</name>
    <dbReference type="NCBI Taxonomy" id="2919598"/>
    <lineage>
        <taxon>Bacteria</taxon>
        <taxon>Pseudomonadati</taxon>
        <taxon>Pseudomonadota</taxon>
        <taxon>Gammaproteobacteria</taxon>
        <taxon>Candidatus Comchoanobacterales</taxon>
        <taxon>Candidatus Comchoanobacteraceae</taxon>
        <taxon>Candidatus Comchoanobacter</taxon>
    </lineage>
</organism>
<evidence type="ECO:0000256" key="1">
    <source>
        <dbReference type="ARBA" id="ARBA00001947"/>
    </source>
</evidence>
<accession>A0ABY5DJQ7</accession>
<keyword evidence="9" id="KW-0862">Zinc</keyword>
<evidence type="ECO:0000256" key="5">
    <source>
        <dbReference type="ARBA" id="ARBA00022670"/>
    </source>
</evidence>
<gene>
    <name evidence="14" type="ORF">MMH89_01090</name>
</gene>
<keyword evidence="5 14" id="KW-0645">Protease</keyword>
<evidence type="ECO:0000256" key="2">
    <source>
        <dbReference type="ARBA" id="ARBA00004651"/>
    </source>
</evidence>
<evidence type="ECO:0000256" key="6">
    <source>
        <dbReference type="ARBA" id="ARBA00022692"/>
    </source>
</evidence>
<dbReference type="Proteomes" id="UP001055955">
    <property type="component" value="Chromosome"/>
</dbReference>
<keyword evidence="12 13" id="KW-0472">Membrane</keyword>
<keyword evidence="15" id="KW-1185">Reference proteome</keyword>
<dbReference type="EMBL" id="CP092900">
    <property type="protein sequence ID" value="UTC24751.1"/>
    <property type="molecule type" value="Genomic_DNA"/>
</dbReference>
<keyword evidence="8" id="KW-0378">Hydrolase</keyword>
<dbReference type="PANTHER" id="PTHR35864:SF1">
    <property type="entry name" value="ZINC METALLOPROTEASE YWHC-RELATED"/>
    <property type="match status" value="1"/>
</dbReference>
<dbReference type="CDD" id="cd06158">
    <property type="entry name" value="S2P-M50_like_1"/>
    <property type="match status" value="1"/>
</dbReference>
<evidence type="ECO:0000256" key="12">
    <source>
        <dbReference type="ARBA" id="ARBA00023136"/>
    </source>
</evidence>
<feature type="transmembrane region" description="Helical" evidence="13">
    <location>
        <begin position="175"/>
        <end position="196"/>
    </location>
</feature>
<protein>
    <submittedName>
        <fullName evidence="14">Site-2 protease family protein</fullName>
    </submittedName>
</protein>
<evidence type="ECO:0000313" key="15">
    <source>
        <dbReference type="Proteomes" id="UP001055955"/>
    </source>
</evidence>
<dbReference type="InterPro" id="IPR044537">
    <property type="entry name" value="Rip2-like"/>
</dbReference>
<evidence type="ECO:0000256" key="4">
    <source>
        <dbReference type="ARBA" id="ARBA00022475"/>
    </source>
</evidence>
<evidence type="ECO:0000256" key="9">
    <source>
        <dbReference type="ARBA" id="ARBA00022833"/>
    </source>
</evidence>
<evidence type="ECO:0000256" key="13">
    <source>
        <dbReference type="SAM" id="Phobius"/>
    </source>
</evidence>
<comment type="subcellular location">
    <subcellularLocation>
        <location evidence="2">Cell membrane</location>
        <topology evidence="2">Multi-pass membrane protein</topology>
    </subcellularLocation>
</comment>
<name>A0ABY5DJQ7_9GAMM</name>
<evidence type="ECO:0000256" key="3">
    <source>
        <dbReference type="ARBA" id="ARBA00007931"/>
    </source>
</evidence>
<keyword evidence="6 13" id="KW-0812">Transmembrane</keyword>
<keyword evidence="10 13" id="KW-1133">Transmembrane helix</keyword>
<dbReference type="InterPro" id="IPR052348">
    <property type="entry name" value="Metallopeptidase_M50B"/>
</dbReference>
<keyword evidence="4" id="KW-1003">Cell membrane</keyword>
<comment type="similarity">
    <text evidence="3">Belongs to the peptidase M50B family.</text>
</comment>
<evidence type="ECO:0000256" key="11">
    <source>
        <dbReference type="ARBA" id="ARBA00023049"/>
    </source>
</evidence>
<dbReference type="GO" id="GO:0006508">
    <property type="term" value="P:proteolysis"/>
    <property type="evidence" value="ECO:0007669"/>
    <property type="project" value="UniProtKB-KW"/>
</dbReference>
<comment type="cofactor">
    <cofactor evidence="1">
        <name>Zn(2+)</name>
        <dbReference type="ChEBI" id="CHEBI:29105"/>
    </cofactor>
</comment>
<proteinExistence type="inferred from homology"/>
<evidence type="ECO:0000256" key="7">
    <source>
        <dbReference type="ARBA" id="ARBA00022723"/>
    </source>
</evidence>
<sequence>MTYSQNWLFELTLWVIPVLLAVKWRESAKAIVSHYRGDSTAKMLGLGSINIFKNLDPIGSVIAPFLLILKGQLPFGWARSFSIRPYFLNRGKFDVLIIILSGFLANILMAIGWLWVDHLSTYIEWSPKLYTVLTHSAQNGIKINCMLIIAHCIPIFPMDIAVIIDMFLPRSLSSLYKLTEWIGPYVIFFIIFSNMYPQELIANYKAVKDLMIQLSYIQ</sequence>
<dbReference type="RefSeq" id="WP_258568540.1">
    <property type="nucleotide sequence ID" value="NZ_CP092900.1"/>
</dbReference>
<keyword evidence="11" id="KW-0482">Metalloprotease</keyword>
<dbReference type="PANTHER" id="PTHR35864">
    <property type="entry name" value="ZINC METALLOPROTEASE MJ0611-RELATED"/>
    <property type="match status" value="1"/>
</dbReference>
<keyword evidence="7" id="KW-0479">Metal-binding</keyword>
<evidence type="ECO:0000313" key="14">
    <source>
        <dbReference type="EMBL" id="UTC24751.1"/>
    </source>
</evidence>
<evidence type="ECO:0000256" key="8">
    <source>
        <dbReference type="ARBA" id="ARBA00022801"/>
    </source>
</evidence>
<dbReference type="GO" id="GO:0008233">
    <property type="term" value="F:peptidase activity"/>
    <property type="evidence" value="ECO:0007669"/>
    <property type="project" value="UniProtKB-KW"/>
</dbReference>
<evidence type="ECO:0000256" key="10">
    <source>
        <dbReference type="ARBA" id="ARBA00022989"/>
    </source>
</evidence>